<comment type="similarity">
    <text evidence="1">Belongs to the bacterial solute-binding protein 5 family.</text>
</comment>
<dbReference type="SUPFAM" id="SSF53850">
    <property type="entry name" value="Periplasmic binding protein-like II"/>
    <property type="match status" value="1"/>
</dbReference>
<dbReference type="PROSITE" id="PS01040">
    <property type="entry name" value="SBP_BACTERIAL_5"/>
    <property type="match status" value="1"/>
</dbReference>
<evidence type="ECO:0000256" key="2">
    <source>
        <dbReference type="ARBA" id="ARBA00022729"/>
    </source>
</evidence>
<dbReference type="Gene3D" id="3.40.190.10">
    <property type="entry name" value="Periplasmic binding protein-like II"/>
    <property type="match status" value="1"/>
</dbReference>
<dbReference type="Gene3D" id="3.10.105.10">
    <property type="entry name" value="Dipeptide-binding Protein, Domain 3"/>
    <property type="match status" value="1"/>
</dbReference>
<accession>A0A511QP58</accession>
<name>A0A511QP58_9VIBR</name>
<dbReference type="GO" id="GO:0043190">
    <property type="term" value="C:ATP-binding cassette (ABC) transporter complex"/>
    <property type="evidence" value="ECO:0007669"/>
    <property type="project" value="InterPro"/>
</dbReference>
<dbReference type="RefSeq" id="WP_119008460.1">
    <property type="nucleotide sequence ID" value="NZ_BJXK01000004.1"/>
</dbReference>
<organism evidence="4 5">
    <name type="scientific">Vibrio superstes NBRC 103154</name>
    <dbReference type="NCBI Taxonomy" id="1219062"/>
    <lineage>
        <taxon>Bacteria</taxon>
        <taxon>Pseudomonadati</taxon>
        <taxon>Pseudomonadota</taxon>
        <taxon>Gammaproteobacteria</taxon>
        <taxon>Vibrionales</taxon>
        <taxon>Vibrionaceae</taxon>
        <taxon>Vibrio</taxon>
    </lineage>
</organism>
<dbReference type="GO" id="GO:0030288">
    <property type="term" value="C:outer membrane-bounded periplasmic space"/>
    <property type="evidence" value="ECO:0007669"/>
    <property type="project" value="TreeGrafter"/>
</dbReference>
<reference evidence="4 5" key="1">
    <citation type="submission" date="2019-07" db="EMBL/GenBank/DDBJ databases">
        <title>Whole genome shotgun sequence of Vibrio superstes NBRC 103154.</title>
        <authorList>
            <person name="Hosoyama A."/>
            <person name="Uohara A."/>
            <person name="Ohji S."/>
            <person name="Ichikawa N."/>
        </authorList>
    </citation>
    <scope>NUCLEOTIDE SEQUENCE [LARGE SCALE GENOMIC DNA]</scope>
    <source>
        <strain evidence="4 5">NBRC 103154</strain>
    </source>
</reference>
<keyword evidence="2" id="KW-0732">Signal</keyword>
<dbReference type="EMBL" id="BJXK01000004">
    <property type="protein sequence ID" value="GEM79118.1"/>
    <property type="molecule type" value="Genomic_DNA"/>
</dbReference>
<evidence type="ECO:0000313" key="5">
    <source>
        <dbReference type="Proteomes" id="UP000321113"/>
    </source>
</evidence>
<dbReference type="PANTHER" id="PTHR30290:SF38">
    <property type="entry name" value="D,D-DIPEPTIDE-BINDING PERIPLASMIC PROTEIN DDPA-RELATED"/>
    <property type="match status" value="1"/>
</dbReference>
<comment type="caution">
    <text evidence="4">The sequence shown here is derived from an EMBL/GenBank/DDBJ whole genome shotgun (WGS) entry which is preliminary data.</text>
</comment>
<dbReference type="OrthoDB" id="9801912at2"/>
<dbReference type="InterPro" id="IPR039424">
    <property type="entry name" value="SBP_5"/>
</dbReference>
<dbReference type="PIRSF" id="PIRSF002741">
    <property type="entry name" value="MppA"/>
    <property type="match status" value="1"/>
</dbReference>
<feature type="domain" description="Solute-binding protein family 5" evidence="3">
    <location>
        <begin position="72"/>
        <end position="436"/>
    </location>
</feature>
<keyword evidence="5" id="KW-1185">Reference proteome</keyword>
<dbReference type="InterPro" id="IPR030678">
    <property type="entry name" value="Peptide/Ni-bd"/>
</dbReference>
<evidence type="ECO:0000259" key="3">
    <source>
        <dbReference type="Pfam" id="PF00496"/>
    </source>
</evidence>
<dbReference type="Proteomes" id="UP000321113">
    <property type="component" value="Unassembled WGS sequence"/>
</dbReference>
<dbReference type="InterPro" id="IPR000914">
    <property type="entry name" value="SBP_5_dom"/>
</dbReference>
<dbReference type="CDD" id="cd08509">
    <property type="entry name" value="PBP2_TmCBP_oligosaccharides_like"/>
    <property type="match status" value="1"/>
</dbReference>
<gene>
    <name evidence="4" type="ORF">VSU01S_13630</name>
</gene>
<proteinExistence type="inferred from homology"/>
<dbReference type="AlphaFoldDB" id="A0A511QP58"/>
<dbReference type="GO" id="GO:0042938">
    <property type="term" value="P:dipeptide transport"/>
    <property type="evidence" value="ECO:0007669"/>
    <property type="project" value="TreeGrafter"/>
</dbReference>
<protein>
    <submittedName>
        <fullName evidence="4">Peptide ABC transporter substrate-binding protein</fullName>
    </submittedName>
</protein>
<evidence type="ECO:0000256" key="1">
    <source>
        <dbReference type="ARBA" id="ARBA00005695"/>
    </source>
</evidence>
<dbReference type="PANTHER" id="PTHR30290">
    <property type="entry name" value="PERIPLASMIC BINDING COMPONENT OF ABC TRANSPORTER"/>
    <property type="match status" value="1"/>
</dbReference>
<dbReference type="GO" id="GO:1904680">
    <property type="term" value="F:peptide transmembrane transporter activity"/>
    <property type="evidence" value="ECO:0007669"/>
    <property type="project" value="TreeGrafter"/>
</dbReference>
<dbReference type="Pfam" id="PF00496">
    <property type="entry name" value="SBP_bac_5"/>
    <property type="match status" value="1"/>
</dbReference>
<evidence type="ECO:0000313" key="4">
    <source>
        <dbReference type="EMBL" id="GEM79118.1"/>
    </source>
</evidence>
<dbReference type="InterPro" id="IPR023765">
    <property type="entry name" value="SBP_5_CS"/>
</dbReference>
<sequence length="549" mass="62220">MNKTLIGLALTTLSLTAGVNAKEADTPNLKILSESTTAWTHNFNPWLGGLSSAEFAYEPLFIFNLLDDTKEYPWLATGYEVSEDLKVLTVTLREGVSWSDGQPFSAKDVLFTFNYTRENPGIDVTGLSSSVEKIELVNDYEVKIYLNEENAFSQYDILMTKIVPEHIWKDIENPSQQVVKNPVGTGPFTEVTRFTPQVYIQCQNENYWNEELAVKCLEFPQYSSSDAALEMMAKGETDWNGIFVPDIDRLFVDAAEGNKYWFPSGDGVRITMNFETKNEGAKKAFNDVNFRKAFNLAMDREAMKELGAYGYVELGNSASNLPSSLESWRDEQADKTWAKYTDYNIAEAKKYLAEAGYKDVTGNRFVENPDGSELRFLMQVPSGWSAMVNNAMIAIDGLREAGINAHLITPEVQAYSQNWRGGNFDVTFGGGSIASSGWKFYDYTMHSRFAKSGQWWSSTMTNYQSDELNAWIEELSTTVDVEKQREISSHIERHYAENAIQVPLYYNAIWYSYNDSRFTGFFNAENPVAHPAPFESNKLLHVMHIKPRT</sequence>
<dbReference type="Gene3D" id="3.90.76.10">
    <property type="entry name" value="Dipeptide-binding Protein, Domain 1"/>
    <property type="match status" value="1"/>
</dbReference>